<dbReference type="PANTHER" id="PTHR43591:SF102">
    <property type="entry name" value="S-ADENOSYL-L-METHIONINE-DEPENDENT METHYLTRANSFERASE"/>
    <property type="match status" value="1"/>
</dbReference>
<dbReference type="Pfam" id="PF13489">
    <property type="entry name" value="Methyltransf_23"/>
    <property type="match status" value="1"/>
</dbReference>
<dbReference type="PANTHER" id="PTHR43591">
    <property type="entry name" value="METHYLTRANSFERASE"/>
    <property type="match status" value="1"/>
</dbReference>
<reference evidence="2 3" key="1">
    <citation type="submission" date="2023-01" db="EMBL/GenBank/DDBJ databases">
        <title>Analysis of 21 Apiospora genomes using comparative genomics revels a genus with tremendous synthesis potential of carbohydrate active enzymes and secondary metabolites.</title>
        <authorList>
            <person name="Sorensen T."/>
        </authorList>
    </citation>
    <scope>NUCLEOTIDE SEQUENCE [LARGE SCALE GENOMIC DNA]</scope>
    <source>
        <strain evidence="2 3">CBS 24483</strain>
    </source>
</reference>
<evidence type="ECO:0000313" key="2">
    <source>
        <dbReference type="EMBL" id="KAK7948080.1"/>
    </source>
</evidence>
<gene>
    <name evidence="2" type="ORF">PG986_008966</name>
</gene>
<keyword evidence="3" id="KW-1185">Reference proteome</keyword>
<organism evidence="2 3">
    <name type="scientific">Apiospora aurea</name>
    <dbReference type="NCBI Taxonomy" id="335848"/>
    <lineage>
        <taxon>Eukaryota</taxon>
        <taxon>Fungi</taxon>
        <taxon>Dikarya</taxon>
        <taxon>Ascomycota</taxon>
        <taxon>Pezizomycotina</taxon>
        <taxon>Sordariomycetes</taxon>
        <taxon>Xylariomycetidae</taxon>
        <taxon>Amphisphaeriales</taxon>
        <taxon>Apiosporaceae</taxon>
        <taxon>Apiospora</taxon>
    </lineage>
</organism>
<proteinExistence type="inferred from homology"/>
<name>A0ABR1Q6D9_9PEZI</name>
<dbReference type="RefSeq" id="XP_066697586.1">
    <property type="nucleotide sequence ID" value="XM_066845188.1"/>
</dbReference>
<dbReference type="EMBL" id="JAQQWE010000006">
    <property type="protein sequence ID" value="KAK7948080.1"/>
    <property type="molecule type" value="Genomic_DNA"/>
</dbReference>
<comment type="similarity">
    <text evidence="1">Belongs to the methyltransferase superfamily. LaeA methyltransferase family.</text>
</comment>
<dbReference type="InterPro" id="IPR029063">
    <property type="entry name" value="SAM-dependent_MTases_sf"/>
</dbReference>
<dbReference type="GeneID" id="92078250"/>
<dbReference type="SUPFAM" id="SSF53335">
    <property type="entry name" value="S-adenosyl-L-methionine-dependent methyltransferases"/>
    <property type="match status" value="1"/>
</dbReference>
<evidence type="ECO:0000313" key="3">
    <source>
        <dbReference type="Proteomes" id="UP001391051"/>
    </source>
</evidence>
<dbReference type="CDD" id="cd02440">
    <property type="entry name" value="AdoMet_MTases"/>
    <property type="match status" value="1"/>
</dbReference>
<sequence length="332" mass="38440">MPPPMAGYDTDTYGRIPTPFSIYDNDPYYGSVTEPSSGRTYQNFKPGRYPLPNDDAEQDRLDFEHTLIRIALDDRLYLSPIRLDRTKHVLDVGTGTGIWANQFAEEHPQTQVLGIDLSRIQPSRVPNCTFSRVDAEEEWMYYPLKFDFVHLRGMSSCFDNPRGVLRQAFLNMNPDAWIEFQDVSWQLFSDDGTTEGTHLERNRQLLSAGAQAMGRDLHWILYVKEWLKEFGFVNIIHKQILLPLNGWPREPKWNLIGRYVEEDLCMGLDGMSRRLLAAAGLRESQIDELMSLARNDIRNTHIHGYLPFHVVYAQKPSREEMTRCGAAEPHRY</sequence>
<dbReference type="Proteomes" id="UP001391051">
    <property type="component" value="Unassembled WGS sequence"/>
</dbReference>
<protein>
    <recommendedName>
        <fullName evidence="4">S-adenosyl-L-methionine-dependent methyltransferase</fullName>
    </recommendedName>
</protein>
<evidence type="ECO:0000256" key="1">
    <source>
        <dbReference type="ARBA" id="ARBA00038158"/>
    </source>
</evidence>
<dbReference type="Gene3D" id="3.40.50.150">
    <property type="entry name" value="Vaccinia Virus protein VP39"/>
    <property type="match status" value="1"/>
</dbReference>
<accession>A0ABR1Q6D9</accession>
<comment type="caution">
    <text evidence="2">The sequence shown here is derived from an EMBL/GenBank/DDBJ whole genome shotgun (WGS) entry which is preliminary data.</text>
</comment>
<evidence type="ECO:0008006" key="4">
    <source>
        <dbReference type="Google" id="ProtNLM"/>
    </source>
</evidence>